<comment type="similarity">
    <text evidence="1">Belongs to the TIM50 family.</text>
</comment>
<evidence type="ECO:0000256" key="1">
    <source>
        <dbReference type="RuleBase" id="RU365079"/>
    </source>
</evidence>
<gene>
    <name evidence="4" type="ORF">QBC35DRAFT_346355</name>
</gene>
<comment type="function">
    <text evidence="1">Essential component of the TIM23 complex, a complex that mediates the translocation of transit peptide-containing proteins across the mitochondrial inner membrane.</text>
</comment>
<keyword evidence="5" id="KW-1185">Reference proteome</keyword>
<feature type="domain" description="FCP1 homology" evidence="3">
    <location>
        <begin position="38"/>
        <end position="210"/>
    </location>
</feature>
<comment type="caution">
    <text evidence="4">The sequence shown here is derived from an EMBL/GenBank/DDBJ whole genome shotgun (WGS) entry which is preliminary data.</text>
</comment>
<dbReference type="InterPro" id="IPR050365">
    <property type="entry name" value="TIM50"/>
</dbReference>
<evidence type="ECO:0000313" key="5">
    <source>
        <dbReference type="Proteomes" id="UP001302126"/>
    </source>
</evidence>
<reference evidence="4" key="1">
    <citation type="journal article" date="2023" name="Mol. Phylogenet. Evol.">
        <title>Genome-scale phylogeny and comparative genomics of the fungal order Sordariales.</title>
        <authorList>
            <person name="Hensen N."/>
            <person name="Bonometti L."/>
            <person name="Westerberg I."/>
            <person name="Brannstrom I.O."/>
            <person name="Guillou S."/>
            <person name="Cros-Aarteil S."/>
            <person name="Calhoun S."/>
            <person name="Haridas S."/>
            <person name="Kuo A."/>
            <person name="Mondo S."/>
            <person name="Pangilinan J."/>
            <person name="Riley R."/>
            <person name="LaButti K."/>
            <person name="Andreopoulos B."/>
            <person name="Lipzen A."/>
            <person name="Chen C."/>
            <person name="Yan M."/>
            <person name="Daum C."/>
            <person name="Ng V."/>
            <person name="Clum A."/>
            <person name="Steindorff A."/>
            <person name="Ohm R.A."/>
            <person name="Martin F."/>
            <person name="Silar P."/>
            <person name="Natvig D.O."/>
            <person name="Lalanne C."/>
            <person name="Gautier V."/>
            <person name="Ament-Velasquez S.L."/>
            <person name="Kruys A."/>
            <person name="Hutchinson M.I."/>
            <person name="Powell A.J."/>
            <person name="Barry K."/>
            <person name="Miller A.N."/>
            <person name="Grigoriev I.V."/>
            <person name="Debuchy R."/>
            <person name="Gladieux P."/>
            <person name="Hiltunen Thoren M."/>
            <person name="Johannesson H."/>
        </authorList>
    </citation>
    <scope>NUCLEOTIDE SEQUENCE</scope>
    <source>
        <strain evidence="4">PSN309</strain>
    </source>
</reference>
<dbReference type="Gene3D" id="3.40.50.1000">
    <property type="entry name" value="HAD superfamily/HAD-like"/>
    <property type="match status" value="1"/>
</dbReference>
<organism evidence="4 5">
    <name type="scientific">Podospora australis</name>
    <dbReference type="NCBI Taxonomy" id="1536484"/>
    <lineage>
        <taxon>Eukaryota</taxon>
        <taxon>Fungi</taxon>
        <taxon>Dikarya</taxon>
        <taxon>Ascomycota</taxon>
        <taxon>Pezizomycotina</taxon>
        <taxon>Sordariomycetes</taxon>
        <taxon>Sordariomycetidae</taxon>
        <taxon>Sordariales</taxon>
        <taxon>Podosporaceae</taxon>
        <taxon>Podospora</taxon>
    </lineage>
</organism>
<evidence type="ECO:0000256" key="2">
    <source>
        <dbReference type="SAM" id="MobiDB-lite"/>
    </source>
</evidence>
<keyword evidence="1" id="KW-0653">Protein transport</keyword>
<dbReference type="SUPFAM" id="SSF56784">
    <property type="entry name" value="HAD-like"/>
    <property type="match status" value="1"/>
</dbReference>
<dbReference type="InterPro" id="IPR004274">
    <property type="entry name" value="FCP1_dom"/>
</dbReference>
<dbReference type="SMART" id="SM00577">
    <property type="entry name" value="CPDc"/>
    <property type="match status" value="1"/>
</dbReference>
<feature type="non-terminal residue" evidence="4">
    <location>
        <position position="1"/>
    </location>
</feature>
<dbReference type="InterPro" id="IPR023214">
    <property type="entry name" value="HAD_sf"/>
</dbReference>
<dbReference type="EMBL" id="MU864359">
    <property type="protein sequence ID" value="KAK4191391.1"/>
    <property type="molecule type" value="Genomic_DNA"/>
</dbReference>
<name>A0AAN7AJW0_9PEZI</name>
<dbReference type="Pfam" id="PF03031">
    <property type="entry name" value="NIF"/>
    <property type="match status" value="1"/>
</dbReference>
<dbReference type="InterPro" id="IPR036412">
    <property type="entry name" value="HAD-like_sf"/>
</dbReference>
<dbReference type="PANTHER" id="PTHR12210">
    <property type="entry name" value="DULLARD PROTEIN PHOSPHATASE"/>
    <property type="match status" value="1"/>
</dbReference>
<sequence length="227" mass="25623">GRRNDRGGNATPSAESGGVPDPTEAYLLRASFLHQPSLTVRPLLVVIDLNGTLLFRPGKKDNHSFIERPHARKFIKYCINTFHVVIWSSAQPGNVQKMCAQLLDQDDHAKRVVAAWGRDKFGLSPSDYKRKVQVYKRLTLLWNDPKVQASHPNAAQGEVWNQGNTVLIDDSTEKARSEPYNAITIPEFLGDPENEDQDVLPLVHEYLNRLAMVTDVSTYIRVHPFKI</sequence>
<proteinExistence type="inferred from homology"/>
<keyword evidence="1" id="KW-0809">Transit peptide</keyword>
<evidence type="ECO:0000259" key="3">
    <source>
        <dbReference type="PROSITE" id="PS50969"/>
    </source>
</evidence>
<dbReference type="AlphaFoldDB" id="A0AAN7AJW0"/>
<keyword evidence="1" id="KW-0813">Transport</keyword>
<protein>
    <recommendedName>
        <fullName evidence="1">Mitochondrial import inner membrane translocase subunit TIM50</fullName>
    </recommendedName>
</protein>
<reference evidence="4" key="2">
    <citation type="submission" date="2023-05" db="EMBL/GenBank/DDBJ databases">
        <authorList>
            <consortium name="Lawrence Berkeley National Laboratory"/>
            <person name="Steindorff A."/>
            <person name="Hensen N."/>
            <person name="Bonometti L."/>
            <person name="Westerberg I."/>
            <person name="Brannstrom I.O."/>
            <person name="Guillou S."/>
            <person name="Cros-Aarteil S."/>
            <person name="Calhoun S."/>
            <person name="Haridas S."/>
            <person name="Kuo A."/>
            <person name="Mondo S."/>
            <person name="Pangilinan J."/>
            <person name="Riley R."/>
            <person name="Labutti K."/>
            <person name="Andreopoulos B."/>
            <person name="Lipzen A."/>
            <person name="Chen C."/>
            <person name="Yanf M."/>
            <person name="Daum C."/>
            <person name="Ng V."/>
            <person name="Clum A."/>
            <person name="Ohm R."/>
            <person name="Martin F."/>
            <person name="Silar P."/>
            <person name="Natvig D."/>
            <person name="Lalanne C."/>
            <person name="Gautier V."/>
            <person name="Ament-Velasquez S.L."/>
            <person name="Kruys A."/>
            <person name="Hutchinson M.I."/>
            <person name="Powell A.J."/>
            <person name="Barry K."/>
            <person name="Miller A.N."/>
            <person name="Grigoriev I.V."/>
            <person name="Debuchy R."/>
            <person name="Gladieux P."/>
            <person name="Thoren M.H."/>
            <person name="Johannesson H."/>
        </authorList>
    </citation>
    <scope>NUCLEOTIDE SEQUENCE</scope>
    <source>
        <strain evidence="4">PSN309</strain>
    </source>
</reference>
<evidence type="ECO:0000313" key="4">
    <source>
        <dbReference type="EMBL" id="KAK4191391.1"/>
    </source>
</evidence>
<accession>A0AAN7AJW0</accession>
<dbReference type="GO" id="GO:0005744">
    <property type="term" value="C:TIM23 mitochondrial import inner membrane translocase complex"/>
    <property type="evidence" value="ECO:0007669"/>
    <property type="project" value="UniProtKB-UniRule"/>
</dbReference>
<keyword evidence="1" id="KW-0811">Translocation</keyword>
<dbReference type="Proteomes" id="UP001302126">
    <property type="component" value="Unassembled WGS sequence"/>
</dbReference>
<feature type="region of interest" description="Disordered" evidence="2">
    <location>
        <begin position="1"/>
        <end position="21"/>
    </location>
</feature>
<comment type="subcellular location">
    <subcellularLocation>
        <location evidence="1">Mitochondrion inner membrane</location>
        <topology evidence="1">Single-pass membrane protein</topology>
    </subcellularLocation>
</comment>
<feature type="non-terminal residue" evidence="4">
    <location>
        <position position="227"/>
    </location>
</feature>
<keyword evidence="1" id="KW-0496">Mitochondrion</keyword>
<dbReference type="PROSITE" id="PS50969">
    <property type="entry name" value="FCP1"/>
    <property type="match status" value="1"/>
</dbReference>
<comment type="subunit">
    <text evidence="1">Component of the TIM23 complex.</text>
</comment>
<dbReference type="GO" id="GO:0015031">
    <property type="term" value="P:protein transport"/>
    <property type="evidence" value="ECO:0007669"/>
    <property type="project" value="UniProtKB-KW"/>
</dbReference>